<evidence type="ECO:0000313" key="3">
    <source>
        <dbReference type="Proteomes" id="UP000784294"/>
    </source>
</evidence>
<organism evidence="2 3">
    <name type="scientific">Protopolystoma xenopodis</name>
    <dbReference type="NCBI Taxonomy" id="117903"/>
    <lineage>
        <taxon>Eukaryota</taxon>
        <taxon>Metazoa</taxon>
        <taxon>Spiralia</taxon>
        <taxon>Lophotrochozoa</taxon>
        <taxon>Platyhelminthes</taxon>
        <taxon>Monogenea</taxon>
        <taxon>Polyopisthocotylea</taxon>
        <taxon>Polystomatidea</taxon>
        <taxon>Polystomatidae</taxon>
        <taxon>Protopolystoma</taxon>
    </lineage>
</organism>
<keyword evidence="3" id="KW-1185">Reference proteome</keyword>
<accession>A0A3S4ZZG9</accession>
<dbReference type="EMBL" id="CAAALY010010366">
    <property type="protein sequence ID" value="VEL10943.1"/>
    <property type="molecule type" value="Genomic_DNA"/>
</dbReference>
<name>A0A3S4ZZG9_9PLAT</name>
<dbReference type="AlphaFoldDB" id="A0A3S4ZZG9"/>
<feature type="compositionally biased region" description="Basic and acidic residues" evidence="1">
    <location>
        <begin position="76"/>
        <end position="88"/>
    </location>
</feature>
<sequence>MALLRQDSFTTDPSPTVVGVPSTIGLHGHDMDLIRKCAQDRAGIPTRPVPSTRNQAGYILSPQHTKLPCPTNNRDSCQKHAGRSDHLSDLGSVRMTHQFSSSTTDRHRSLEPSRHAPSLAPQHMTSISGSVALTPVAYTPSLMPTNAGQLLEGYARPTKFSLSSGHNKSPAAFLRQPGDYASISQKVVNFPPIIRLDLILRLSFTLPCFPKGTLIQEGEHYIFDLA</sequence>
<evidence type="ECO:0000313" key="2">
    <source>
        <dbReference type="EMBL" id="VEL10943.1"/>
    </source>
</evidence>
<proteinExistence type="predicted"/>
<comment type="caution">
    <text evidence="2">The sequence shown here is derived from an EMBL/GenBank/DDBJ whole genome shotgun (WGS) entry which is preliminary data.</text>
</comment>
<feature type="region of interest" description="Disordered" evidence="1">
    <location>
        <begin position="62"/>
        <end position="121"/>
    </location>
</feature>
<dbReference type="Proteomes" id="UP000784294">
    <property type="component" value="Unassembled WGS sequence"/>
</dbReference>
<evidence type="ECO:0000256" key="1">
    <source>
        <dbReference type="SAM" id="MobiDB-lite"/>
    </source>
</evidence>
<reference evidence="2" key="1">
    <citation type="submission" date="2018-11" db="EMBL/GenBank/DDBJ databases">
        <authorList>
            <consortium name="Pathogen Informatics"/>
        </authorList>
    </citation>
    <scope>NUCLEOTIDE SEQUENCE</scope>
</reference>
<feature type="compositionally biased region" description="Basic and acidic residues" evidence="1">
    <location>
        <begin position="104"/>
        <end position="114"/>
    </location>
</feature>
<protein>
    <submittedName>
        <fullName evidence="2">Uncharacterized protein</fullName>
    </submittedName>
</protein>
<gene>
    <name evidence="2" type="ORF">PXEA_LOCUS4383</name>
</gene>